<evidence type="ECO:0000256" key="2">
    <source>
        <dbReference type="ARBA" id="ARBA00006375"/>
    </source>
</evidence>
<name>A0AAD9FQX9_PAPLA</name>
<evidence type="ECO:0000256" key="3">
    <source>
        <dbReference type="ARBA" id="ARBA00022448"/>
    </source>
</evidence>
<dbReference type="InterPro" id="IPR050391">
    <property type="entry name" value="Mito_Metabolite_Transporter"/>
</dbReference>
<dbReference type="Pfam" id="PF00153">
    <property type="entry name" value="Mito_carr"/>
    <property type="match status" value="3"/>
</dbReference>
<evidence type="ECO:0000256" key="1">
    <source>
        <dbReference type="ARBA" id="ARBA00004141"/>
    </source>
</evidence>
<feature type="repeat" description="Solcar" evidence="8">
    <location>
        <begin position="197"/>
        <end position="281"/>
    </location>
</feature>
<comment type="subcellular location">
    <subcellularLocation>
        <location evidence="1">Membrane</location>
        <topology evidence="1">Multi-pass membrane protein</topology>
    </subcellularLocation>
</comment>
<evidence type="ECO:0000256" key="4">
    <source>
        <dbReference type="ARBA" id="ARBA00022692"/>
    </source>
</evidence>
<organism evidence="10 11">
    <name type="scientific">Papiliotrema laurentii</name>
    <name type="common">Cryptococcus laurentii</name>
    <dbReference type="NCBI Taxonomy" id="5418"/>
    <lineage>
        <taxon>Eukaryota</taxon>
        <taxon>Fungi</taxon>
        <taxon>Dikarya</taxon>
        <taxon>Basidiomycota</taxon>
        <taxon>Agaricomycotina</taxon>
        <taxon>Tremellomycetes</taxon>
        <taxon>Tremellales</taxon>
        <taxon>Rhynchogastremaceae</taxon>
        <taxon>Papiliotrema</taxon>
    </lineage>
</organism>
<accession>A0AAD9FQX9</accession>
<evidence type="ECO:0000256" key="7">
    <source>
        <dbReference type="ARBA" id="ARBA00023136"/>
    </source>
</evidence>
<dbReference type="GO" id="GO:0016020">
    <property type="term" value="C:membrane"/>
    <property type="evidence" value="ECO:0007669"/>
    <property type="project" value="UniProtKB-SubCell"/>
</dbReference>
<dbReference type="EMBL" id="JAODAN010000005">
    <property type="protein sequence ID" value="KAK1924535.1"/>
    <property type="molecule type" value="Genomic_DNA"/>
</dbReference>
<evidence type="ECO:0000256" key="9">
    <source>
        <dbReference type="RuleBase" id="RU000488"/>
    </source>
</evidence>
<dbReference type="PANTHER" id="PTHR45618">
    <property type="entry name" value="MITOCHONDRIAL DICARBOXYLATE CARRIER-RELATED"/>
    <property type="match status" value="1"/>
</dbReference>
<keyword evidence="11" id="KW-1185">Reference proteome</keyword>
<keyword evidence="4 8" id="KW-0812">Transmembrane</keyword>
<evidence type="ECO:0000313" key="11">
    <source>
        <dbReference type="Proteomes" id="UP001182556"/>
    </source>
</evidence>
<dbReference type="InterPro" id="IPR023395">
    <property type="entry name" value="MCP_dom_sf"/>
</dbReference>
<keyword evidence="5" id="KW-0677">Repeat</keyword>
<dbReference type="InterPro" id="IPR018108">
    <property type="entry name" value="MCP_transmembrane"/>
</dbReference>
<dbReference type="Gene3D" id="1.50.40.10">
    <property type="entry name" value="Mitochondrial carrier domain"/>
    <property type="match status" value="1"/>
</dbReference>
<keyword evidence="7 8" id="KW-0472">Membrane</keyword>
<proteinExistence type="inferred from homology"/>
<sequence>MPKGSDANHPPWLGGAAAMMAVVITHPIDQTKVRSQTQRGRNSMLGIMRSTMVHEGLLGLWNGLSGSLLRQATYGAARFGIYAELNERDRRRRGSAPGTRWGLVKNGAIAGLAAGVVGAPGELVMVRMSGDGVKPLSQRFNYHNALHALYRIYRDEGLASTFRGVRMTCLRSVLMNASQLSCYDMIKQQLLALGLRDGPPLHLLTATLGGTIAVTVCAPVDVIKSRVQSARGESTPVWKMVTTAVRTEGPSVLFRGWLPAWLRMTPTTCLTFVFLEQLKRRF</sequence>
<evidence type="ECO:0000313" key="10">
    <source>
        <dbReference type="EMBL" id="KAK1924535.1"/>
    </source>
</evidence>
<evidence type="ECO:0000256" key="5">
    <source>
        <dbReference type="ARBA" id="ARBA00022737"/>
    </source>
</evidence>
<feature type="repeat" description="Solcar" evidence="8">
    <location>
        <begin position="5"/>
        <end position="88"/>
    </location>
</feature>
<dbReference type="PROSITE" id="PS50920">
    <property type="entry name" value="SOLCAR"/>
    <property type="match status" value="3"/>
</dbReference>
<dbReference type="AlphaFoldDB" id="A0AAD9FQX9"/>
<comment type="similarity">
    <text evidence="2 9">Belongs to the mitochondrial carrier (TC 2.A.29) family.</text>
</comment>
<feature type="repeat" description="Solcar" evidence="8">
    <location>
        <begin position="105"/>
        <end position="189"/>
    </location>
</feature>
<evidence type="ECO:0000256" key="6">
    <source>
        <dbReference type="ARBA" id="ARBA00022989"/>
    </source>
</evidence>
<reference evidence="10" key="1">
    <citation type="submission" date="2023-02" db="EMBL/GenBank/DDBJ databases">
        <title>Identification and recombinant expression of a fungal hydrolase from Papiliotrema laurentii that hydrolyzes apple cutin and clears colloidal polyester polyurethane.</title>
        <authorList>
            <consortium name="DOE Joint Genome Institute"/>
            <person name="Roman V.A."/>
            <person name="Bojanowski C."/>
            <person name="Crable B.R."/>
            <person name="Wagner D.N."/>
            <person name="Hung C.S."/>
            <person name="Nadeau L.J."/>
            <person name="Schratz L."/>
            <person name="Haridas S."/>
            <person name="Pangilinan J."/>
            <person name="Lipzen A."/>
            <person name="Na H."/>
            <person name="Yan M."/>
            <person name="Ng V."/>
            <person name="Grigoriev I.V."/>
            <person name="Spatafora J.W."/>
            <person name="Barlow D."/>
            <person name="Biffinger J."/>
            <person name="Kelley-Loughnane N."/>
            <person name="Varaljay V.A."/>
            <person name="Crookes-Goodson W.J."/>
        </authorList>
    </citation>
    <scope>NUCLEOTIDE SEQUENCE</scope>
    <source>
        <strain evidence="10">5307AH</strain>
    </source>
</reference>
<evidence type="ECO:0000256" key="8">
    <source>
        <dbReference type="PROSITE-ProRule" id="PRU00282"/>
    </source>
</evidence>
<comment type="caution">
    <text evidence="10">The sequence shown here is derived from an EMBL/GenBank/DDBJ whole genome shotgun (WGS) entry which is preliminary data.</text>
</comment>
<dbReference type="Proteomes" id="UP001182556">
    <property type="component" value="Unassembled WGS sequence"/>
</dbReference>
<keyword evidence="3 9" id="KW-0813">Transport</keyword>
<protein>
    <submittedName>
        <fullName evidence="10">Mitochondrial dicarboxylate transporter</fullName>
    </submittedName>
</protein>
<dbReference type="SUPFAM" id="SSF103506">
    <property type="entry name" value="Mitochondrial carrier"/>
    <property type="match status" value="1"/>
</dbReference>
<keyword evidence="6" id="KW-1133">Transmembrane helix</keyword>
<gene>
    <name evidence="10" type="ORF">DB88DRAFT_490790</name>
</gene>